<evidence type="ECO:0000259" key="8">
    <source>
        <dbReference type="PROSITE" id="PS50850"/>
    </source>
</evidence>
<feature type="transmembrane region" description="Helical" evidence="7">
    <location>
        <begin position="240"/>
        <end position="261"/>
    </location>
</feature>
<evidence type="ECO:0000313" key="10">
    <source>
        <dbReference type="Proteomes" id="UP000612808"/>
    </source>
</evidence>
<dbReference type="GO" id="GO:0005886">
    <property type="term" value="C:plasma membrane"/>
    <property type="evidence" value="ECO:0007669"/>
    <property type="project" value="UniProtKB-SubCell"/>
</dbReference>
<feature type="transmembrane region" description="Helical" evidence="7">
    <location>
        <begin position="183"/>
        <end position="202"/>
    </location>
</feature>
<dbReference type="InterPro" id="IPR036259">
    <property type="entry name" value="MFS_trans_sf"/>
</dbReference>
<feature type="transmembrane region" description="Helical" evidence="7">
    <location>
        <begin position="348"/>
        <end position="366"/>
    </location>
</feature>
<name>A0A8J3NEP9_9ACTN</name>
<dbReference type="InterPro" id="IPR020846">
    <property type="entry name" value="MFS_dom"/>
</dbReference>
<reference evidence="9" key="1">
    <citation type="submission" date="2021-01" db="EMBL/GenBank/DDBJ databases">
        <title>Whole genome shotgun sequence of Actinocatenispora rupis NBRC 107355.</title>
        <authorList>
            <person name="Komaki H."/>
            <person name="Tamura T."/>
        </authorList>
    </citation>
    <scope>NUCLEOTIDE SEQUENCE</scope>
    <source>
        <strain evidence="9">NBRC 107355</strain>
    </source>
</reference>
<evidence type="ECO:0000313" key="9">
    <source>
        <dbReference type="EMBL" id="GID14150.1"/>
    </source>
</evidence>
<dbReference type="GO" id="GO:0022857">
    <property type="term" value="F:transmembrane transporter activity"/>
    <property type="evidence" value="ECO:0007669"/>
    <property type="project" value="InterPro"/>
</dbReference>
<comment type="caution">
    <text evidence="9">The sequence shown here is derived from an EMBL/GenBank/DDBJ whole genome shotgun (WGS) entry which is preliminary data.</text>
</comment>
<keyword evidence="5 7" id="KW-0472">Membrane</keyword>
<accession>A0A8J3NEP9</accession>
<dbReference type="PANTHER" id="PTHR42718">
    <property type="entry name" value="MAJOR FACILITATOR SUPERFAMILY MULTIDRUG TRANSPORTER MFSC"/>
    <property type="match status" value="1"/>
</dbReference>
<feature type="transmembrane region" description="Helical" evidence="7">
    <location>
        <begin position="214"/>
        <end position="234"/>
    </location>
</feature>
<feature type="transmembrane region" description="Helical" evidence="7">
    <location>
        <begin position="444"/>
        <end position="463"/>
    </location>
</feature>
<gene>
    <name evidence="9" type="primary">mmr_3</name>
    <name evidence="9" type="ORF">Aru02nite_50390</name>
</gene>
<dbReference type="InterPro" id="IPR011701">
    <property type="entry name" value="MFS"/>
</dbReference>
<evidence type="ECO:0000256" key="3">
    <source>
        <dbReference type="ARBA" id="ARBA00022692"/>
    </source>
</evidence>
<feature type="domain" description="Major facilitator superfamily (MFS) profile" evidence="8">
    <location>
        <begin position="31"/>
        <end position="468"/>
    </location>
</feature>
<feature type="region of interest" description="Disordered" evidence="6">
    <location>
        <begin position="1"/>
        <end position="21"/>
    </location>
</feature>
<feature type="transmembrane region" description="Helical" evidence="7">
    <location>
        <begin position="282"/>
        <end position="307"/>
    </location>
</feature>
<feature type="transmembrane region" description="Helical" evidence="7">
    <location>
        <begin position="313"/>
        <end position="336"/>
    </location>
</feature>
<keyword evidence="2" id="KW-0813">Transport</keyword>
<sequence>MTTSSTTATRETPAWASDGAATRPRRHASAALTAALLGFFVVTIDAVVVNVTLPTIRDDLGGGVAGLQWVVDGYTLMFAALLLSAGSLSDRLGAKRAFGAGLVVFVLASVACGLAPTLAFLIGARFVQGSAAAAMMPASMALIRQAYSDAKARGRAVGIWAMGGAVASSSGPVLGGVLTLVDWRLVFFVNVPVGAVALLLLARTRPSTPRPAPFDLVGQFTGVSGMSALTFAAIEAGSRGFAEPTVLAAFGVAVIALAGFVRAQQIVAHPMVPLSLFRSRTVVITVASGFAFMIGYYGLPFVISLFLQQHRGLSALATGIVFLPMMLIGLALTPFSARIGERIGRKRLIVAGLLLMTAGLAAIGVLPATASLWLLAGLMVLVGLGGPTVSPPATAVLLDAVDHEQAGVASGVFNTSRQIGGALAIAVFGGLLTNPTTVVTGVHTSLLIAAAVLAATTVLALFLPTTATPTST</sequence>
<dbReference type="Pfam" id="PF07690">
    <property type="entry name" value="MFS_1"/>
    <property type="match status" value="1"/>
</dbReference>
<dbReference type="Gene3D" id="1.20.1250.20">
    <property type="entry name" value="MFS general substrate transporter like domains"/>
    <property type="match status" value="1"/>
</dbReference>
<feature type="transmembrane region" description="Helical" evidence="7">
    <location>
        <begin position="65"/>
        <end position="85"/>
    </location>
</feature>
<dbReference type="SUPFAM" id="SSF103473">
    <property type="entry name" value="MFS general substrate transporter"/>
    <property type="match status" value="1"/>
</dbReference>
<evidence type="ECO:0000256" key="2">
    <source>
        <dbReference type="ARBA" id="ARBA00022448"/>
    </source>
</evidence>
<proteinExistence type="predicted"/>
<dbReference type="CDD" id="cd17321">
    <property type="entry name" value="MFS_MMR_MDR_like"/>
    <property type="match status" value="1"/>
</dbReference>
<dbReference type="RefSeq" id="WP_203661839.1">
    <property type="nucleotide sequence ID" value="NZ_BAAAZM010000001.1"/>
</dbReference>
<evidence type="ECO:0000256" key="7">
    <source>
        <dbReference type="SAM" id="Phobius"/>
    </source>
</evidence>
<dbReference type="PANTHER" id="PTHR42718:SF9">
    <property type="entry name" value="MAJOR FACILITATOR SUPERFAMILY MULTIDRUG TRANSPORTER MFSC"/>
    <property type="match status" value="1"/>
</dbReference>
<feature type="transmembrane region" description="Helical" evidence="7">
    <location>
        <begin position="126"/>
        <end position="144"/>
    </location>
</feature>
<evidence type="ECO:0000256" key="5">
    <source>
        <dbReference type="ARBA" id="ARBA00023136"/>
    </source>
</evidence>
<dbReference type="EMBL" id="BOMB01000029">
    <property type="protein sequence ID" value="GID14150.1"/>
    <property type="molecule type" value="Genomic_DNA"/>
</dbReference>
<feature type="compositionally biased region" description="Low complexity" evidence="6">
    <location>
        <begin position="1"/>
        <end position="12"/>
    </location>
</feature>
<dbReference type="Proteomes" id="UP000612808">
    <property type="component" value="Unassembled WGS sequence"/>
</dbReference>
<feature type="transmembrane region" description="Helical" evidence="7">
    <location>
        <begin position="156"/>
        <end position="177"/>
    </location>
</feature>
<keyword evidence="10" id="KW-1185">Reference proteome</keyword>
<dbReference type="Gene3D" id="1.20.1720.10">
    <property type="entry name" value="Multidrug resistance protein D"/>
    <property type="match status" value="1"/>
</dbReference>
<dbReference type="AlphaFoldDB" id="A0A8J3NEP9"/>
<organism evidence="9 10">
    <name type="scientific">Actinocatenispora rupis</name>
    <dbReference type="NCBI Taxonomy" id="519421"/>
    <lineage>
        <taxon>Bacteria</taxon>
        <taxon>Bacillati</taxon>
        <taxon>Actinomycetota</taxon>
        <taxon>Actinomycetes</taxon>
        <taxon>Micromonosporales</taxon>
        <taxon>Micromonosporaceae</taxon>
        <taxon>Actinocatenispora</taxon>
    </lineage>
</organism>
<feature type="transmembrane region" description="Helical" evidence="7">
    <location>
        <begin position="30"/>
        <end position="53"/>
    </location>
</feature>
<keyword evidence="3 7" id="KW-0812">Transmembrane</keyword>
<protein>
    <submittedName>
        <fullName evidence="9">MFS transporter</fullName>
    </submittedName>
</protein>
<evidence type="ECO:0000256" key="6">
    <source>
        <dbReference type="SAM" id="MobiDB-lite"/>
    </source>
</evidence>
<evidence type="ECO:0000256" key="1">
    <source>
        <dbReference type="ARBA" id="ARBA00004651"/>
    </source>
</evidence>
<evidence type="ECO:0000256" key="4">
    <source>
        <dbReference type="ARBA" id="ARBA00022989"/>
    </source>
</evidence>
<keyword evidence="4 7" id="KW-1133">Transmembrane helix</keyword>
<feature type="transmembrane region" description="Helical" evidence="7">
    <location>
        <begin position="97"/>
        <end position="120"/>
    </location>
</feature>
<dbReference type="PROSITE" id="PS50850">
    <property type="entry name" value="MFS"/>
    <property type="match status" value="1"/>
</dbReference>
<feature type="transmembrane region" description="Helical" evidence="7">
    <location>
        <begin position="419"/>
        <end position="438"/>
    </location>
</feature>
<comment type="subcellular location">
    <subcellularLocation>
        <location evidence="1">Cell membrane</location>
        <topology evidence="1">Multi-pass membrane protein</topology>
    </subcellularLocation>
</comment>